<proteinExistence type="predicted"/>
<evidence type="ECO:0000313" key="1">
    <source>
        <dbReference type="EMBL" id="KAJ8395418.1"/>
    </source>
</evidence>
<gene>
    <name evidence="1" type="ORF">AAFF_G00031520</name>
</gene>
<keyword evidence="2" id="KW-1185">Reference proteome</keyword>
<protein>
    <submittedName>
        <fullName evidence="1">Uncharacterized protein</fullName>
    </submittedName>
</protein>
<evidence type="ECO:0000313" key="2">
    <source>
        <dbReference type="Proteomes" id="UP001221898"/>
    </source>
</evidence>
<accession>A0AAD7S420</accession>
<dbReference type="EMBL" id="JAINUG010000116">
    <property type="protein sequence ID" value="KAJ8395418.1"/>
    <property type="molecule type" value="Genomic_DNA"/>
</dbReference>
<dbReference type="AlphaFoldDB" id="A0AAD7S420"/>
<organism evidence="1 2">
    <name type="scientific">Aldrovandia affinis</name>
    <dbReference type="NCBI Taxonomy" id="143900"/>
    <lineage>
        <taxon>Eukaryota</taxon>
        <taxon>Metazoa</taxon>
        <taxon>Chordata</taxon>
        <taxon>Craniata</taxon>
        <taxon>Vertebrata</taxon>
        <taxon>Euteleostomi</taxon>
        <taxon>Actinopterygii</taxon>
        <taxon>Neopterygii</taxon>
        <taxon>Teleostei</taxon>
        <taxon>Notacanthiformes</taxon>
        <taxon>Halosauridae</taxon>
        <taxon>Aldrovandia</taxon>
    </lineage>
</organism>
<dbReference type="Proteomes" id="UP001221898">
    <property type="component" value="Unassembled WGS sequence"/>
</dbReference>
<comment type="caution">
    <text evidence="1">The sequence shown here is derived from an EMBL/GenBank/DDBJ whole genome shotgun (WGS) entry which is preliminary data.</text>
</comment>
<reference evidence="1" key="1">
    <citation type="journal article" date="2023" name="Science">
        <title>Genome structures resolve the early diversification of teleost fishes.</title>
        <authorList>
            <person name="Parey E."/>
            <person name="Louis A."/>
            <person name="Montfort J."/>
            <person name="Bouchez O."/>
            <person name="Roques C."/>
            <person name="Iampietro C."/>
            <person name="Lluch J."/>
            <person name="Castinel A."/>
            <person name="Donnadieu C."/>
            <person name="Desvignes T."/>
            <person name="Floi Bucao C."/>
            <person name="Jouanno E."/>
            <person name="Wen M."/>
            <person name="Mejri S."/>
            <person name="Dirks R."/>
            <person name="Jansen H."/>
            <person name="Henkel C."/>
            <person name="Chen W.J."/>
            <person name="Zahm M."/>
            <person name="Cabau C."/>
            <person name="Klopp C."/>
            <person name="Thompson A.W."/>
            <person name="Robinson-Rechavi M."/>
            <person name="Braasch I."/>
            <person name="Lecointre G."/>
            <person name="Bobe J."/>
            <person name="Postlethwait J.H."/>
            <person name="Berthelot C."/>
            <person name="Roest Crollius H."/>
            <person name="Guiguen Y."/>
        </authorList>
    </citation>
    <scope>NUCLEOTIDE SEQUENCE</scope>
    <source>
        <strain evidence="1">NC1722</strain>
    </source>
</reference>
<sequence length="122" mass="13537">MVSSRSMHWFKRELMDPLRRRVVSHSCCRAPGRLSATVHARHTDDTRGVTFAHGLAGSRVESPRPPPSLSFLTATLFPGGNQRDPKTSTGQWVRSTLATRLTPESGALWRLGRALSKQEVAF</sequence>
<name>A0AAD7S420_9TELE</name>